<feature type="compositionally biased region" description="Acidic residues" evidence="1">
    <location>
        <begin position="311"/>
        <end position="322"/>
    </location>
</feature>
<dbReference type="AlphaFoldDB" id="D8LSM8"/>
<dbReference type="Proteomes" id="UP000002630">
    <property type="component" value="Unassembled WGS sequence"/>
</dbReference>
<feature type="region of interest" description="Disordered" evidence="1">
    <location>
        <begin position="306"/>
        <end position="345"/>
    </location>
</feature>
<proteinExistence type="predicted"/>
<reference evidence="2 3" key="1">
    <citation type="journal article" date="2010" name="Nature">
        <title>The Ectocarpus genome and the independent evolution of multicellularity in brown algae.</title>
        <authorList>
            <person name="Cock J.M."/>
            <person name="Sterck L."/>
            <person name="Rouze P."/>
            <person name="Scornet D."/>
            <person name="Allen A.E."/>
            <person name="Amoutzias G."/>
            <person name="Anthouard V."/>
            <person name="Artiguenave F."/>
            <person name="Aury J.M."/>
            <person name="Badger J.H."/>
            <person name="Beszteri B."/>
            <person name="Billiau K."/>
            <person name="Bonnet E."/>
            <person name="Bothwell J.H."/>
            <person name="Bowler C."/>
            <person name="Boyen C."/>
            <person name="Brownlee C."/>
            <person name="Carrano C.J."/>
            <person name="Charrier B."/>
            <person name="Cho G.Y."/>
            <person name="Coelho S.M."/>
            <person name="Collen J."/>
            <person name="Corre E."/>
            <person name="Da Silva C."/>
            <person name="Delage L."/>
            <person name="Delaroque N."/>
            <person name="Dittami S.M."/>
            <person name="Doulbeau S."/>
            <person name="Elias M."/>
            <person name="Farnham G."/>
            <person name="Gachon C.M."/>
            <person name="Gschloessl B."/>
            <person name="Heesch S."/>
            <person name="Jabbari K."/>
            <person name="Jubin C."/>
            <person name="Kawai H."/>
            <person name="Kimura K."/>
            <person name="Kloareg B."/>
            <person name="Kupper F.C."/>
            <person name="Lang D."/>
            <person name="Le Bail A."/>
            <person name="Leblanc C."/>
            <person name="Lerouge P."/>
            <person name="Lohr M."/>
            <person name="Lopez P.J."/>
            <person name="Martens C."/>
            <person name="Maumus F."/>
            <person name="Michel G."/>
            <person name="Miranda-Saavedra D."/>
            <person name="Morales J."/>
            <person name="Moreau H."/>
            <person name="Motomura T."/>
            <person name="Nagasato C."/>
            <person name="Napoli C.A."/>
            <person name="Nelson D.R."/>
            <person name="Nyvall-Collen P."/>
            <person name="Peters A.F."/>
            <person name="Pommier C."/>
            <person name="Potin P."/>
            <person name="Poulain J."/>
            <person name="Quesneville H."/>
            <person name="Read B."/>
            <person name="Rensing S.A."/>
            <person name="Ritter A."/>
            <person name="Rousvoal S."/>
            <person name="Samanta M."/>
            <person name="Samson G."/>
            <person name="Schroeder D.C."/>
            <person name="Segurens B."/>
            <person name="Strittmatter M."/>
            <person name="Tonon T."/>
            <person name="Tregear J.W."/>
            <person name="Valentin K."/>
            <person name="von Dassow P."/>
            <person name="Yamagishi T."/>
            <person name="Van de Peer Y."/>
            <person name="Wincker P."/>
        </authorList>
    </citation>
    <scope>NUCLEOTIDE SEQUENCE [LARGE SCALE GENOMIC DNA]</scope>
    <source>
        <strain evidence="3">Ec32 / CCAP1310/4</strain>
    </source>
</reference>
<dbReference type="InParanoid" id="D8LSM8"/>
<accession>D8LSM8</accession>
<evidence type="ECO:0008006" key="4">
    <source>
        <dbReference type="Google" id="ProtNLM"/>
    </source>
</evidence>
<name>D8LSM8_ECTSI</name>
<keyword evidence="3" id="KW-1185">Reference proteome</keyword>
<evidence type="ECO:0000313" key="2">
    <source>
        <dbReference type="EMBL" id="CBN77865.1"/>
    </source>
</evidence>
<evidence type="ECO:0000256" key="1">
    <source>
        <dbReference type="SAM" id="MobiDB-lite"/>
    </source>
</evidence>
<evidence type="ECO:0000313" key="3">
    <source>
        <dbReference type="Proteomes" id="UP000002630"/>
    </source>
</evidence>
<dbReference type="EMBL" id="FN649760">
    <property type="protein sequence ID" value="CBN77865.1"/>
    <property type="molecule type" value="Genomic_DNA"/>
</dbReference>
<sequence>MLASATEVEVELHVPDDVSTFFGVTWAQDPRKNKIFIKAFPRGPNGRRGILESTGLVELDDCLTAINGVSVDKSSALHEVMASIRAAESPLSLRFARYPPPPLQRCSPSSSLSSPSLFSPSPSAPPPVGGGLGGPPSYPSTDSLSNGGGGGGGGSIGRHIGAGKSTGGSSGGGSGGLDSAARAGGGGGGGGAGSEERRDAADPDLDAVLNSALVLGLGERVADIQKRNSRLLQEVDRIGRAAADKRQGVERVASAAASLTAAGSDLLPRRALRLLSAARQDAVALCEAMARLDELLAARERAQLARRRALEEEEEEEEEEEGGREAGGMMSSRGGGGEEGGRPRR</sequence>
<feature type="compositionally biased region" description="Gly residues" evidence="1">
    <location>
        <begin position="164"/>
        <end position="176"/>
    </location>
</feature>
<protein>
    <recommendedName>
        <fullName evidence="4">PDZ domain-containing protein</fullName>
    </recommendedName>
</protein>
<organism evidence="2 3">
    <name type="scientific">Ectocarpus siliculosus</name>
    <name type="common">Brown alga</name>
    <name type="synonym">Conferva siliculosa</name>
    <dbReference type="NCBI Taxonomy" id="2880"/>
    <lineage>
        <taxon>Eukaryota</taxon>
        <taxon>Sar</taxon>
        <taxon>Stramenopiles</taxon>
        <taxon>Ochrophyta</taxon>
        <taxon>PX clade</taxon>
        <taxon>Phaeophyceae</taxon>
        <taxon>Ectocarpales</taxon>
        <taxon>Ectocarpaceae</taxon>
        <taxon>Ectocarpus</taxon>
    </lineage>
</organism>
<feature type="compositionally biased region" description="Gly residues" evidence="1">
    <location>
        <begin position="183"/>
        <end position="193"/>
    </location>
</feature>
<gene>
    <name evidence="2" type="ORF">Esi_0074_0099</name>
</gene>
<feature type="compositionally biased region" description="Gly residues" evidence="1">
    <location>
        <begin position="146"/>
        <end position="156"/>
    </location>
</feature>
<dbReference type="OrthoDB" id="10471434at2759"/>
<feature type="compositionally biased region" description="Low complexity" evidence="1">
    <location>
        <begin position="104"/>
        <end position="121"/>
    </location>
</feature>
<feature type="region of interest" description="Disordered" evidence="1">
    <location>
        <begin position="102"/>
        <end position="200"/>
    </location>
</feature>